<organism evidence="9 10">
    <name type="scientific">Methylobacterium dankookense</name>
    <dbReference type="NCBI Taxonomy" id="560405"/>
    <lineage>
        <taxon>Bacteria</taxon>
        <taxon>Pseudomonadati</taxon>
        <taxon>Pseudomonadota</taxon>
        <taxon>Alphaproteobacteria</taxon>
        <taxon>Hyphomicrobiales</taxon>
        <taxon>Methylobacteriaceae</taxon>
        <taxon>Methylobacterium</taxon>
    </lineage>
</organism>
<accession>A0A564FWV6</accession>
<evidence type="ECO:0000313" key="9">
    <source>
        <dbReference type="EMBL" id="VUF12645.1"/>
    </source>
</evidence>
<dbReference type="CDD" id="cd10548">
    <property type="entry name" value="cupin_CDO"/>
    <property type="match status" value="1"/>
</dbReference>
<reference evidence="8" key="2">
    <citation type="journal article" date="2021" name="Front. Microbiol.">
        <title>Comprehensive Comparative Genomics and Phenotyping of Methylobacterium Species.</title>
        <authorList>
            <person name="Alessa O."/>
            <person name="Ogura Y."/>
            <person name="Fujitani Y."/>
            <person name="Takami H."/>
            <person name="Hayashi T."/>
            <person name="Sahin N."/>
            <person name="Tani A."/>
        </authorList>
    </citation>
    <scope>NUCLEOTIDE SEQUENCE</scope>
    <source>
        <strain evidence="8">DSM 22415</strain>
    </source>
</reference>
<dbReference type="Proteomes" id="UP000401717">
    <property type="component" value="Unassembled WGS sequence"/>
</dbReference>
<keyword evidence="4 9" id="KW-0560">Oxidoreductase</keyword>
<feature type="binding site" evidence="7">
    <location>
        <position position="91"/>
    </location>
    <ligand>
        <name>Fe cation</name>
        <dbReference type="ChEBI" id="CHEBI:24875"/>
        <note>catalytic</note>
    </ligand>
</feature>
<evidence type="ECO:0000313" key="10">
    <source>
        <dbReference type="Proteomes" id="UP000401717"/>
    </source>
</evidence>
<dbReference type="InterPro" id="IPR011051">
    <property type="entry name" value="RmlC_Cupin_sf"/>
</dbReference>
<dbReference type="Pfam" id="PF05995">
    <property type="entry name" value="CDO_I"/>
    <property type="match status" value="1"/>
</dbReference>
<dbReference type="GO" id="GO:0017172">
    <property type="term" value="F:cysteine dioxygenase activity"/>
    <property type="evidence" value="ECO:0007669"/>
    <property type="project" value="TreeGrafter"/>
</dbReference>
<reference evidence="9 10" key="1">
    <citation type="submission" date="2019-06" db="EMBL/GenBank/DDBJ databases">
        <authorList>
            <person name="Rodrigo-Torres L."/>
            <person name="Arahal R. D."/>
            <person name="Lucena T."/>
        </authorList>
    </citation>
    <scope>NUCLEOTIDE SEQUENCE [LARGE SCALE GENOMIC DNA]</scope>
    <source>
        <strain evidence="9 10">SW08-7</strain>
    </source>
</reference>
<sequence length="177" mass="18965">MVAAVRTGSDESRAADLLATLSHSARGSSDAYLATARATLQALMTRPDLLDGVALKRRPGGYARNLLFGRGGISVWAMVWSPGASTSVHDHHCSCCFGVWKGAIREVWFRPIGPAEAVATADATRMQGYVACMMPTGPNLHQIVNPGTEEAISIHVYGFDHEVHASSVRTEYRVLAA</sequence>
<dbReference type="InterPro" id="IPR014710">
    <property type="entry name" value="RmlC-like_jellyroll"/>
</dbReference>
<dbReference type="SUPFAM" id="SSF51182">
    <property type="entry name" value="RmlC-like cupins"/>
    <property type="match status" value="1"/>
</dbReference>
<keyword evidence="11" id="KW-1185">Reference proteome</keyword>
<dbReference type="PANTHER" id="PTHR12918:SF1">
    <property type="entry name" value="CYSTEINE DIOXYGENASE TYPE 1"/>
    <property type="match status" value="1"/>
</dbReference>
<proteinExistence type="inferred from homology"/>
<dbReference type="Gene3D" id="2.60.120.10">
    <property type="entry name" value="Jelly Rolls"/>
    <property type="match status" value="1"/>
</dbReference>
<feature type="binding site" evidence="7">
    <location>
        <position position="89"/>
    </location>
    <ligand>
        <name>Fe cation</name>
        <dbReference type="ChEBI" id="CHEBI:24875"/>
        <note>catalytic</note>
    </ligand>
</feature>
<name>A0A564FWV6_9HYPH</name>
<dbReference type="EMBL" id="CABFVH010000012">
    <property type="protein sequence ID" value="VUF12645.1"/>
    <property type="molecule type" value="Genomic_DNA"/>
</dbReference>
<evidence type="ECO:0000256" key="4">
    <source>
        <dbReference type="ARBA" id="ARBA00023002"/>
    </source>
</evidence>
<evidence type="ECO:0000313" key="11">
    <source>
        <dbReference type="Proteomes" id="UP001055303"/>
    </source>
</evidence>
<keyword evidence="6" id="KW-0883">Thioether bond</keyword>
<dbReference type="EMBL" id="BPQI01000099">
    <property type="protein sequence ID" value="GJD57399.1"/>
    <property type="molecule type" value="Genomic_DNA"/>
</dbReference>
<protein>
    <submittedName>
        <fullName evidence="9">3-mercaptopropionate dioxygenase</fullName>
        <ecNumber evidence="9">1.13.11.-</ecNumber>
    </submittedName>
</protein>
<evidence type="ECO:0000256" key="1">
    <source>
        <dbReference type="ARBA" id="ARBA00006622"/>
    </source>
</evidence>
<feature type="cross-link" description="3'-(S-cysteinyl)-tyrosine (Cys-Tyr)" evidence="6">
    <location>
        <begin position="95"/>
        <end position="157"/>
    </location>
</feature>
<dbReference type="GO" id="GO:0019448">
    <property type="term" value="P:L-cysteine catabolic process"/>
    <property type="evidence" value="ECO:0007669"/>
    <property type="project" value="TreeGrafter"/>
</dbReference>
<dbReference type="GO" id="GO:0008198">
    <property type="term" value="F:ferrous iron binding"/>
    <property type="evidence" value="ECO:0007669"/>
    <property type="project" value="TreeGrafter"/>
</dbReference>
<dbReference type="AlphaFoldDB" id="A0A564FWV6"/>
<dbReference type="RefSeq" id="WP_238179186.1">
    <property type="nucleotide sequence ID" value="NZ_BPQI01000099.1"/>
</dbReference>
<evidence type="ECO:0000256" key="6">
    <source>
        <dbReference type="PIRSR" id="PIRSR610300-50"/>
    </source>
</evidence>
<gene>
    <name evidence="8" type="ORF">IFDJLNFL_3300</name>
    <name evidence="9" type="ORF">MTDSW087_02338</name>
</gene>
<evidence type="ECO:0000313" key="8">
    <source>
        <dbReference type="EMBL" id="GJD57399.1"/>
    </source>
</evidence>
<evidence type="ECO:0000256" key="7">
    <source>
        <dbReference type="PIRSR" id="PIRSR610300-51"/>
    </source>
</evidence>
<evidence type="ECO:0000256" key="2">
    <source>
        <dbReference type="ARBA" id="ARBA00022723"/>
    </source>
</evidence>
<comment type="similarity">
    <text evidence="1">Belongs to the cysteine dioxygenase family.</text>
</comment>
<dbReference type="Proteomes" id="UP001055303">
    <property type="component" value="Unassembled WGS sequence"/>
</dbReference>
<evidence type="ECO:0000256" key="3">
    <source>
        <dbReference type="ARBA" id="ARBA00022964"/>
    </source>
</evidence>
<feature type="binding site" evidence="7">
    <location>
        <position position="141"/>
    </location>
    <ligand>
        <name>Fe cation</name>
        <dbReference type="ChEBI" id="CHEBI:24875"/>
        <note>catalytic</note>
    </ligand>
</feature>
<keyword evidence="3 9" id="KW-0223">Dioxygenase</keyword>
<keyword evidence="2 7" id="KW-0479">Metal-binding</keyword>
<evidence type="ECO:0000256" key="5">
    <source>
        <dbReference type="ARBA" id="ARBA00023004"/>
    </source>
</evidence>
<keyword evidence="5 7" id="KW-0408">Iron</keyword>
<reference evidence="8" key="3">
    <citation type="submission" date="2021-08" db="EMBL/GenBank/DDBJ databases">
        <authorList>
            <person name="Tani A."/>
            <person name="Ola A."/>
            <person name="Ogura Y."/>
            <person name="Katsura K."/>
            <person name="Hayashi T."/>
        </authorList>
    </citation>
    <scope>NUCLEOTIDE SEQUENCE</scope>
    <source>
        <strain evidence="8">DSM 22415</strain>
    </source>
</reference>
<dbReference type="InterPro" id="IPR010300">
    <property type="entry name" value="CDO_1"/>
</dbReference>
<dbReference type="EC" id="1.13.11.-" evidence="9"/>
<dbReference type="PANTHER" id="PTHR12918">
    <property type="entry name" value="CYSTEINE DIOXYGENASE"/>
    <property type="match status" value="1"/>
</dbReference>